<dbReference type="InterPro" id="IPR033462">
    <property type="entry name" value="Cache_3-Cache_2"/>
</dbReference>
<dbReference type="GO" id="GO:0004888">
    <property type="term" value="F:transmembrane signaling receptor activity"/>
    <property type="evidence" value="ECO:0007669"/>
    <property type="project" value="InterPro"/>
</dbReference>
<feature type="domain" description="PAC" evidence="14">
    <location>
        <begin position="463"/>
        <end position="516"/>
    </location>
</feature>
<dbReference type="GO" id="GO:0005524">
    <property type="term" value="F:ATP binding"/>
    <property type="evidence" value="ECO:0007669"/>
    <property type="project" value="UniProtKB-KW"/>
</dbReference>
<evidence type="ECO:0000313" key="17">
    <source>
        <dbReference type="Proteomes" id="UP000428328"/>
    </source>
</evidence>
<feature type="domain" description="HAMP" evidence="15">
    <location>
        <begin position="340"/>
        <end position="392"/>
    </location>
</feature>
<reference evidence="16 17" key="1">
    <citation type="submission" date="2019-11" db="EMBL/GenBank/DDBJ databases">
        <authorList>
            <person name="Zheng R.K."/>
            <person name="Sun C.M."/>
        </authorList>
    </citation>
    <scope>NUCLEOTIDE SEQUENCE [LARGE SCALE GENOMIC DNA]</scope>
    <source>
        <strain evidence="16 17">SRB007</strain>
    </source>
</reference>
<keyword evidence="8 10" id="KW-0807">Transducer</keyword>
<dbReference type="PANTHER" id="PTHR32089:SF112">
    <property type="entry name" value="LYSOZYME-LIKE PROTEIN-RELATED"/>
    <property type="match status" value="1"/>
</dbReference>
<evidence type="ECO:0000256" key="3">
    <source>
        <dbReference type="ARBA" id="ARBA00022679"/>
    </source>
</evidence>
<evidence type="ECO:0000256" key="4">
    <source>
        <dbReference type="ARBA" id="ARBA00022741"/>
    </source>
</evidence>
<dbReference type="InterPro" id="IPR013656">
    <property type="entry name" value="PAS_4"/>
</dbReference>
<dbReference type="PROSITE" id="PS50113">
    <property type="entry name" value="PAC"/>
    <property type="match status" value="1"/>
</dbReference>
<dbReference type="SMART" id="SM00283">
    <property type="entry name" value="MA"/>
    <property type="match status" value="1"/>
</dbReference>
<dbReference type="SMART" id="SM00304">
    <property type="entry name" value="HAMP"/>
    <property type="match status" value="1"/>
</dbReference>
<dbReference type="PROSITE" id="PS50111">
    <property type="entry name" value="CHEMOTAXIS_TRANSDUC_2"/>
    <property type="match status" value="1"/>
</dbReference>
<dbReference type="PROSITE" id="PS50885">
    <property type="entry name" value="HAMP"/>
    <property type="match status" value="1"/>
</dbReference>
<dbReference type="InterPro" id="IPR035965">
    <property type="entry name" value="PAS-like_dom_sf"/>
</dbReference>
<dbReference type="Pfam" id="PF00672">
    <property type="entry name" value="HAMP"/>
    <property type="match status" value="1"/>
</dbReference>
<evidence type="ECO:0000313" key="16">
    <source>
        <dbReference type="EMBL" id="QGY41936.1"/>
    </source>
</evidence>
<dbReference type="InterPro" id="IPR000700">
    <property type="entry name" value="PAS-assoc_C"/>
</dbReference>
<evidence type="ECO:0000259" key="13">
    <source>
        <dbReference type="PROSITE" id="PS50111"/>
    </source>
</evidence>
<dbReference type="EMBL" id="CP046400">
    <property type="protein sequence ID" value="QGY41936.1"/>
    <property type="molecule type" value="Genomic_DNA"/>
</dbReference>
<dbReference type="AlphaFoldDB" id="A0A6I6JGE6"/>
<dbReference type="InterPro" id="IPR000014">
    <property type="entry name" value="PAS"/>
</dbReference>
<feature type="transmembrane region" description="Helical" evidence="12">
    <location>
        <begin position="9"/>
        <end position="30"/>
    </location>
</feature>
<dbReference type="InterPro" id="IPR029151">
    <property type="entry name" value="Sensor-like_sf"/>
</dbReference>
<keyword evidence="6" id="KW-0067">ATP-binding</keyword>
<evidence type="ECO:0000256" key="12">
    <source>
        <dbReference type="SAM" id="Phobius"/>
    </source>
</evidence>
<dbReference type="SUPFAM" id="SSF55785">
    <property type="entry name" value="PYP-like sensor domain (PAS domain)"/>
    <property type="match status" value="1"/>
</dbReference>
<keyword evidence="12" id="KW-1133">Transmembrane helix</keyword>
<comment type="similarity">
    <text evidence="9">Belongs to the methyl-accepting chemotaxis (MCP) protein family.</text>
</comment>
<dbReference type="Pfam" id="PF08448">
    <property type="entry name" value="PAS_4"/>
    <property type="match status" value="1"/>
</dbReference>
<dbReference type="Proteomes" id="UP000428328">
    <property type="component" value="Chromosome"/>
</dbReference>
<keyword evidence="12" id="KW-0812">Transmembrane</keyword>
<keyword evidence="3" id="KW-0808">Transferase</keyword>
<evidence type="ECO:0000256" key="8">
    <source>
        <dbReference type="ARBA" id="ARBA00023224"/>
    </source>
</evidence>
<evidence type="ECO:0000256" key="11">
    <source>
        <dbReference type="SAM" id="Coils"/>
    </source>
</evidence>
<proteinExistence type="inferred from homology"/>
<dbReference type="CDD" id="cd00130">
    <property type="entry name" value="PAS"/>
    <property type="match status" value="1"/>
</dbReference>
<dbReference type="PRINTS" id="PR00260">
    <property type="entry name" value="CHEMTRNSDUCR"/>
</dbReference>
<keyword evidence="12" id="KW-0472">Membrane</keyword>
<keyword evidence="17" id="KW-1185">Reference proteome</keyword>
<evidence type="ECO:0000256" key="1">
    <source>
        <dbReference type="ARBA" id="ARBA00004370"/>
    </source>
</evidence>
<evidence type="ECO:0000256" key="10">
    <source>
        <dbReference type="PROSITE-ProRule" id="PRU00284"/>
    </source>
</evidence>
<dbReference type="KEGG" id="psel:GM415_00570"/>
<dbReference type="Gene3D" id="6.10.340.10">
    <property type="match status" value="1"/>
</dbReference>
<feature type="transmembrane region" description="Helical" evidence="12">
    <location>
        <begin position="316"/>
        <end position="338"/>
    </location>
</feature>
<feature type="coiled-coil region" evidence="11">
    <location>
        <begin position="504"/>
        <end position="531"/>
    </location>
</feature>
<dbReference type="InterPro" id="IPR004089">
    <property type="entry name" value="MCPsignal_dom"/>
</dbReference>
<feature type="domain" description="Methyl-accepting transducer" evidence="13">
    <location>
        <begin position="531"/>
        <end position="767"/>
    </location>
</feature>
<evidence type="ECO:0000256" key="2">
    <source>
        <dbReference type="ARBA" id="ARBA00022553"/>
    </source>
</evidence>
<comment type="subcellular location">
    <subcellularLocation>
        <location evidence="1">Membrane</location>
    </subcellularLocation>
</comment>
<evidence type="ECO:0000259" key="14">
    <source>
        <dbReference type="PROSITE" id="PS50113"/>
    </source>
</evidence>
<gene>
    <name evidence="16" type="ORF">GM415_00570</name>
</gene>
<dbReference type="Gene3D" id="1.10.287.950">
    <property type="entry name" value="Methyl-accepting chemotaxis protein"/>
    <property type="match status" value="1"/>
</dbReference>
<keyword evidence="11" id="KW-0175">Coiled coil</keyword>
<dbReference type="Pfam" id="PF00015">
    <property type="entry name" value="MCPsignal"/>
    <property type="match status" value="1"/>
</dbReference>
<dbReference type="NCBIfam" id="TIGR00229">
    <property type="entry name" value="sensory_box"/>
    <property type="match status" value="1"/>
</dbReference>
<evidence type="ECO:0000256" key="6">
    <source>
        <dbReference type="ARBA" id="ARBA00022840"/>
    </source>
</evidence>
<keyword evidence="7" id="KW-0902">Two-component regulatory system</keyword>
<evidence type="ECO:0000256" key="5">
    <source>
        <dbReference type="ARBA" id="ARBA00022777"/>
    </source>
</evidence>
<name>A0A6I6JGE6_9BACT</name>
<evidence type="ECO:0000256" key="7">
    <source>
        <dbReference type="ARBA" id="ARBA00023012"/>
    </source>
</evidence>
<dbReference type="InterPro" id="IPR004090">
    <property type="entry name" value="Chemotax_Me-accpt_rcpt"/>
</dbReference>
<keyword evidence="2" id="KW-0597">Phosphoprotein</keyword>
<dbReference type="Gene3D" id="3.30.450.20">
    <property type="entry name" value="PAS domain"/>
    <property type="match status" value="1"/>
</dbReference>
<keyword evidence="4" id="KW-0547">Nucleotide-binding</keyword>
<dbReference type="PANTHER" id="PTHR32089">
    <property type="entry name" value="METHYL-ACCEPTING CHEMOTAXIS PROTEIN MCPB"/>
    <property type="match status" value="1"/>
</dbReference>
<dbReference type="SUPFAM" id="SSF103190">
    <property type="entry name" value="Sensory domain-like"/>
    <property type="match status" value="1"/>
</dbReference>
<dbReference type="Pfam" id="PF17201">
    <property type="entry name" value="Cache_3-Cache_2"/>
    <property type="match status" value="1"/>
</dbReference>
<dbReference type="CDD" id="cd11386">
    <property type="entry name" value="MCP_signal"/>
    <property type="match status" value="1"/>
</dbReference>
<sequence>MALGFQSKLTIASVCIVLLTIVCMTGVNFINSRSEYLENGVTSLNDISATLAETVTMQDRLARKKIISDLNIFKSAMGVSGLPMFEMLYDVDMTITNQATGASEDVTIPAFKLGTKYLHESTDLVDSMAETSGAVCSVLQLNGERLIRVTTTMPGPDGKSAKGSYIPADNPAYAAILAGKRYEGLLSLDGGWYVVAYEAVRDFDDKVMGALEVARPVISADFASFIGKVNVGGKGYSYVFLHGGQESVKAEDEHAAAAVRDKVLGDETLSSRGGTFAVQADGSEVWSCVVRFEPWDAYLVTSVKTSDLLSGVDRRILISAAEAAALPLGLALLIIWFVSRQLVAPMNKLAATAQAVGQGNFECDFDYGADDAIGRTMASVKEMVREMKTRLGFSRGVLAGVTIPCGVVDLENRVTHLNQAAVDILGKRKTPDKYFGELFNEVVYHDLKRETLTQVAMRRRKQVEWELELDRDIDGVKVILQVVATPIYDLDGELMGAITIWVDLTEERRQKEAVENKNALIEAAADEATEIARAVSASARDLAEKIRTASDGAMEQSNRAMEASSAMDEMNSSVTEVARNASSTASMSEETSELARSGAEIVGRSVEMMRAVHEQSEGLRAQMDDLGEHAKGIGAIMGVITDIADQTNLLALNAAIEAARAGEAGRGFAVVADEVRKLAEKTMDATHEVGEYIHSIQESASNNIRSTEDSAEALRECRRMIEQSGESLNLIVAKADEAAVQVQSIASAAEEQSATSEQINAATDTVNRIAGETADSMRESAAAIERLNGLAGELRRAIDKMQG</sequence>
<dbReference type="SUPFAM" id="SSF58104">
    <property type="entry name" value="Methyl-accepting chemotaxis protein (MCP) signaling domain"/>
    <property type="match status" value="1"/>
</dbReference>
<dbReference type="GO" id="GO:0000160">
    <property type="term" value="P:phosphorelay signal transduction system"/>
    <property type="evidence" value="ECO:0007669"/>
    <property type="project" value="UniProtKB-KW"/>
</dbReference>
<evidence type="ECO:0000259" key="15">
    <source>
        <dbReference type="PROSITE" id="PS50885"/>
    </source>
</evidence>
<dbReference type="GO" id="GO:0016020">
    <property type="term" value="C:membrane"/>
    <property type="evidence" value="ECO:0007669"/>
    <property type="project" value="UniProtKB-SubCell"/>
</dbReference>
<dbReference type="InterPro" id="IPR003660">
    <property type="entry name" value="HAMP_dom"/>
</dbReference>
<evidence type="ECO:0000256" key="9">
    <source>
        <dbReference type="ARBA" id="ARBA00029447"/>
    </source>
</evidence>
<accession>A0A6I6JGE6</accession>
<organism evidence="16 17">
    <name type="scientific">Pseudodesulfovibrio cashew</name>
    <dbReference type="NCBI Taxonomy" id="2678688"/>
    <lineage>
        <taxon>Bacteria</taxon>
        <taxon>Pseudomonadati</taxon>
        <taxon>Thermodesulfobacteriota</taxon>
        <taxon>Desulfovibrionia</taxon>
        <taxon>Desulfovibrionales</taxon>
        <taxon>Desulfovibrionaceae</taxon>
    </lineage>
</organism>
<dbReference type="GO" id="GO:0016301">
    <property type="term" value="F:kinase activity"/>
    <property type="evidence" value="ECO:0007669"/>
    <property type="project" value="UniProtKB-KW"/>
</dbReference>
<protein>
    <submittedName>
        <fullName evidence="16">PAS domain-containing protein</fullName>
    </submittedName>
</protein>
<keyword evidence="5" id="KW-0418">Kinase</keyword>
<dbReference type="GO" id="GO:0006935">
    <property type="term" value="P:chemotaxis"/>
    <property type="evidence" value="ECO:0007669"/>
    <property type="project" value="InterPro"/>
</dbReference>